<keyword evidence="5" id="KW-1185">Reference proteome</keyword>
<comment type="function">
    <text evidence="3">Removes the formyl group from the N-terminal Met of newly synthesized proteins. Requires at least a dipeptide for an efficient rate of reaction. N-terminal L-methionine is a prerequisite for activity but the enzyme has broad specificity at other positions.</text>
</comment>
<reference evidence="4 5" key="1">
    <citation type="submission" date="2017-03" db="EMBL/GenBank/DDBJ databases">
        <title>Genome sequence of Clostridium oryzae DSM 28571.</title>
        <authorList>
            <person name="Poehlein A."/>
            <person name="Daniel R."/>
        </authorList>
    </citation>
    <scope>NUCLEOTIDE SEQUENCE [LARGE SCALE GENOMIC DNA]</scope>
    <source>
        <strain evidence="4 5">DSM 28571</strain>
    </source>
</reference>
<proteinExistence type="inferred from homology"/>
<dbReference type="HAMAP" id="MF_00163">
    <property type="entry name" value="Pep_deformylase"/>
    <property type="match status" value="1"/>
</dbReference>
<dbReference type="NCBIfam" id="TIGR00079">
    <property type="entry name" value="pept_deformyl"/>
    <property type="match status" value="1"/>
</dbReference>
<dbReference type="CDD" id="cd00487">
    <property type="entry name" value="Pep_deformylase"/>
    <property type="match status" value="1"/>
</dbReference>
<comment type="similarity">
    <text evidence="1 3">Belongs to the polypeptide deformylase family.</text>
</comment>
<evidence type="ECO:0000256" key="1">
    <source>
        <dbReference type="ARBA" id="ARBA00010759"/>
    </source>
</evidence>
<organism evidence="4 5">
    <name type="scientific">Clostridium oryzae</name>
    <dbReference type="NCBI Taxonomy" id="1450648"/>
    <lineage>
        <taxon>Bacteria</taxon>
        <taxon>Bacillati</taxon>
        <taxon>Bacillota</taxon>
        <taxon>Clostridia</taxon>
        <taxon>Eubacteriales</taxon>
        <taxon>Clostridiaceae</taxon>
        <taxon>Clostridium</taxon>
    </lineage>
</organism>
<comment type="caution">
    <text evidence="4">The sequence shown here is derived from an EMBL/GenBank/DDBJ whole genome shotgun (WGS) entry which is preliminary data.</text>
</comment>
<dbReference type="InterPro" id="IPR036821">
    <property type="entry name" value="Peptide_deformylase_sf"/>
</dbReference>
<comment type="cofactor">
    <cofactor evidence="3">
        <name>Fe(2+)</name>
        <dbReference type="ChEBI" id="CHEBI:29033"/>
    </cofactor>
    <text evidence="3">Binds 1 Fe(2+) ion.</text>
</comment>
<dbReference type="NCBIfam" id="NF001159">
    <property type="entry name" value="PRK00150.1-3"/>
    <property type="match status" value="1"/>
</dbReference>
<dbReference type="InterPro" id="IPR023635">
    <property type="entry name" value="Peptide_deformylase"/>
</dbReference>
<dbReference type="STRING" id="1450648.CLORY_20610"/>
<comment type="catalytic activity">
    <reaction evidence="3">
        <text>N-terminal N-formyl-L-methionyl-[peptide] + H2O = N-terminal L-methionyl-[peptide] + formate</text>
        <dbReference type="Rhea" id="RHEA:24420"/>
        <dbReference type="Rhea" id="RHEA-COMP:10639"/>
        <dbReference type="Rhea" id="RHEA-COMP:10640"/>
        <dbReference type="ChEBI" id="CHEBI:15377"/>
        <dbReference type="ChEBI" id="CHEBI:15740"/>
        <dbReference type="ChEBI" id="CHEBI:49298"/>
        <dbReference type="ChEBI" id="CHEBI:64731"/>
        <dbReference type="EC" id="3.5.1.88"/>
    </reaction>
</comment>
<dbReference type="PRINTS" id="PR01576">
    <property type="entry name" value="PDEFORMYLASE"/>
</dbReference>
<protein>
    <recommendedName>
        <fullName evidence="3">Peptide deformylase</fullName>
        <shortName evidence="3">PDF</shortName>
        <ecNumber evidence="3">3.5.1.88</ecNumber>
    </recommendedName>
    <alternativeName>
        <fullName evidence="3">Polypeptide deformylase</fullName>
    </alternativeName>
</protein>
<dbReference type="EC" id="3.5.1.88" evidence="3"/>
<dbReference type="RefSeq" id="WP_079423959.1">
    <property type="nucleotide sequence ID" value="NZ_MZGV01000019.1"/>
</dbReference>
<keyword evidence="3 4" id="KW-0378">Hydrolase</keyword>
<dbReference type="EMBL" id="MZGV01000019">
    <property type="protein sequence ID" value="OPJ61755.1"/>
    <property type="molecule type" value="Genomic_DNA"/>
</dbReference>
<sequence length="150" mass="16664">MALRNIRTEEDPILRKKSRLVEKIDEKIVTLVKDMAETMYEAENGVGLAAPQVGILKRIVVIDIGEGLNVFINPVILESSGSGVDIEGCLSIPGRQGEVERPTKVKVKAMNEKGEEFTMEAEDFMARAVCHELDHLDGILFIDKLVRSED</sequence>
<dbReference type="OrthoDB" id="9784988at2"/>
<dbReference type="SUPFAM" id="SSF56420">
    <property type="entry name" value="Peptide deformylase"/>
    <property type="match status" value="1"/>
</dbReference>
<dbReference type="PIRSF" id="PIRSF004749">
    <property type="entry name" value="Pep_def"/>
    <property type="match status" value="1"/>
</dbReference>
<dbReference type="Pfam" id="PF01327">
    <property type="entry name" value="Pep_deformylase"/>
    <property type="match status" value="1"/>
</dbReference>
<dbReference type="PANTHER" id="PTHR10458">
    <property type="entry name" value="PEPTIDE DEFORMYLASE"/>
    <property type="match status" value="1"/>
</dbReference>
<keyword evidence="3" id="KW-0648">Protein biosynthesis</keyword>
<feature type="active site" evidence="3">
    <location>
        <position position="132"/>
    </location>
</feature>
<dbReference type="AlphaFoldDB" id="A0A1V4IPN3"/>
<dbReference type="Gene3D" id="3.90.45.10">
    <property type="entry name" value="Peptide deformylase"/>
    <property type="match status" value="1"/>
</dbReference>
<accession>A0A1V4IPN3</accession>
<feature type="binding site" evidence="3">
    <location>
        <position position="89"/>
    </location>
    <ligand>
        <name>Fe cation</name>
        <dbReference type="ChEBI" id="CHEBI:24875"/>
    </ligand>
</feature>
<name>A0A1V4IPN3_9CLOT</name>
<keyword evidence="3" id="KW-0479">Metal-binding</keyword>
<gene>
    <name evidence="4" type="primary">def_2</name>
    <name evidence="3" type="synonym">def</name>
    <name evidence="4" type="ORF">CLORY_20610</name>
</gene>
<evidence type="ECO:0000256" key="3">
    <source>
        <dbReference type="HAMAP-Rule" id="MF_00163"/>
    </source>
</evidence>
<evidence type="ECO:0000313" key="5">
    <source>
        <dbReference type="Proteomes" id="UP000190080"/>
    </source>
</evidence>
<keyword evidence="2 3" id="KW-0408">Iron</keyword>
<dbReference type="PANTHER" id="PTHR10458:SF22">
    <property type="entry name" value="PEPTIDE DEFORMYLASE"/>
    <property type="match status" value="1"/>
</dbReference>
<dbReference type="GO" id="GO:0046872">
    <property type="term" value="F:metal ion binding"/>
    <property type="evidence" value="ECO:0007669"/>
    <property type="project" value="UniProtKB-KW"/>
</dbReference>
<evidence type="ECO:0000256" key="2">
    <source>
        <dbReference type="ARBA" id="ARBA00023004"/>
    </source>
</evidence>
<feature type="binding site" evidence="3">
    <location>
        <position position="135"/>
    </location>
    <ligand>
        <name>Fe cation</name>
        <dbReference type="ChEBI" id="CHEBI:24875"/>
    </ligand>
</feature>
<feature type="binding site" evidence="3">
    <location>
        <position position="131"/>
    </location>
    <ligand>
        <name>Fe cation</name>
        <dbReference type="ChEBI" id="CHEBI:24875"/>
    </ligand>
</feature>
<dbReference type="Proteomes" id="UP000190080">
    <property type="component" value="Unassembled WGS sequence"/>
</dbReference>
<dbReference type="GO" id="GO:0006412">
    <property type="term" value="P:translation"/>
    <property type="evidence" value="ECO:0007669"/>
    <property type="project" value="UniProtKB-UniRule"/>
</dbReference>
<dbReference type="GO" id="GO:0042586">
    <property type="term" value="F:peptide deformylase activity"/>
    <property type="evidence" value="ECO:0007669"/>
    <property type="project" value="UniProtKB-UniRule"/>
</dbReference>
<evidence type="ECO:0000313" key="4">
    <source>
        <dbReference type="EMBL" id="OPJ61755.1"/>
    </source>
</evidence>